<dbReference type="InterPro" id="IPR011990">
    <property type="entry name" value="TPR-like_helical_dom_sf"/>
</dbReference>
<organism evidence="7 8">
    <name type="scientific">Pleurostoma richardsiae</name>
    <dbReference type="NCBI Taxonomy" id="41990"/>
    <lineage>
        <taxon>Eukaryota</taxon>
        <taxon>Fungi</taxon>
        <taxon>Dikarya</taxon>
        <taxon>Ascomycota</taxon>
        <taxon>Pezizomycotina</taxon>
        <taxon>Sordariomycetes</taxon>
        <taxon>Sordariomycetidae</taxon>
        <taxon>Calosphaeriales</taxon>
        <taxon>Pleurostomataceae</taxon>
        <taxon>Pleurostoma</taxon>
    </lineage>
</organism>
<feature type="repeat" description="PPR" evidence="5">
    <location>
        <begin position="556"/>
        <end position="590"/>
    </location>
</feature>
<comment type="caution">
    <text evidence="7">The sequence shown here is derived from an EMBL/GenBank/DDBJ whole genome shotgun (WGS) entry which is preliminary data.</text>
</comment>
<evidence type="ECO:0000256" key="6">
    <source>
        <dbReference type="SAM" id="Coils"/>
    </source>
</evidence>
<dbReference type="PANTHER" id="PTHR47936">
    <property type="entry name" value="PPR_LONG DOMAIN-CONTAINING PROTEIN"/>
    <property type="match status" value="1"/>
</dbReference>
<dbReference type="PANTHER" id="PTHR47936:SF1">
    <property type="entry name" value="PENTATRICOPEPTIDE REPEAT-CONTAINING PROTEIN GUN1, CHLOROPLASTIC"/>
    <property type="match status" value="1"/>
</dbReference>
<evidence type="ECO:0000313" key="8">
    <source>
        <dbReference type="Proteomes" id="UP001174694"/>
    </source>
</evidence>
<accession>A0AA38VR07</accession>
<dbReference type="PROSITE" id="PS51375">
    <property type="entry name" value="PPR"/>
    <property type="match status" value="1"/>
</dbReference>
<reference evidence="7" key="1">
    <citation type="submission" date="2022-07" db="EMBL/GenBank/DDBJ databases">
        <title>Fungi with potential for degradation of polypropylene.</title>
        <authorList>
            <person name="Gostincar C."/>
        </authorList>
    </citation>
    <scope>NUCLEOTIDE SEQUENCE</scope>
    <source>
        <strain evidence="7">EXF-13308</strain>
    </source>
</reference>
<evidence type="ECO:0000256" key="5">
    <source>
        <dbReference type="PROSITE-ProRule" id="PRU00708"/>
    </source>
</evidence>
<dbReference type="Gene3D" id="1.25.40.10">
    <property type="entry name" value="Tetratricopeptide repeat domain"/>
    <property type="match status" value="2"/>
</dbReference>
<feature type="coiled-coil region" evidence="6">
    <location>
        <begin position="94"/>
        <end position="128"/>
    </location>
</feature>
<keyword evidence="8" id="KW-1185">Reference proteome</keyword>
<dbReference type="EMBL" id="JANBVO010000023">
    <property type="protein sequence ID" value="KAJ9142139.1"/>
    <property type="molecule type" value="Genomic_DNA"/>
</dbReference>
<evidence type="ECO:0000256" key="2">
    <source>
        <dbReference type="ARBA" id="ARBA00022737"/>
    </source>
</evidence>
<evidence type="ECO:0000313" key="7">
    <source>
        <dbReference type="EMBL" id="KAJ9142139.1"/>
    </source>
</evidence>
<evidence type="ECO:0000256" key="1">
    <source>
        <dbReference type="ARBA" id="ARBA00006192"/>
    </source>
</evidence>
<proteinExistence type="inferred from homology"/>
<comment type="subunit">
    <text evidence="4">Binds to mitochondrial small subunit 15S rRNA.</text>
</comment>
<evidence type="ECO:0000256" key="4">
    <source>
        <dbReference type="ARBA" id="ARBA00044511"/>
    </source>
</evidence>
<dbReference type="Proteomes" id="UP001174694">
    <property type="component" value="Unassembled WGS sequence"/>
</dbReference>
<evidence type="ECO:0000256" key="3">
    <source>
        <dbReference type="ARBA" id="ARBA00044493"/>
    </source>
</evidence>
<keyword evidence="6" id="KW-0175">Coiled coil</keyword>
<comment type="function">
    <text evidence="3">Regulates mitochondrial small subunit maturation by controlling 15S rRNA 5'-end processing. Localizes to the 5' precursor of the 15S rRNA in a position that is subsequently occupied by mS47 in the mature yeast mtSSU. Uses structure and sequence-specific RNA recognition, binding to a single-stranded region of the precursor and specifically recognizing bases -6 to -1. The exchange of Ccm1 for mS47 is coupled to the irreversible removal of precursor rRNA that is accompanied by conformational changes of the mitoribosomal proteins uS5m and mS26. These conformational changes signal completion of 5'-end rRNA processing through protection of the mature 5'-end of the 15S rRNA and stabilization of mS47. The removal of the 5' precursor together with the dissociation of Ccm1 may be catalyzed by the 5'-3' exoribonuclease Pet127. Involved in the specific removal of group I introns in mitochondrial encoded transcripts.</text>
</comment>
<name>A0AA38VR07_9PEZI</name>
<gene>
    <name evidence="7" type="ORF">NKR23_g7449</name>
</gene>
<protein>
    <submittedName>
        <fullName evidence="7">Pentatricopeptide repeat domain-containing protein</fullName>
    </submittedName>
</protein>
<comment type="similarity">
    <text evidence="1">Belongs to the CCM1 family.</text>
</comment>
<dbReference type="AlphaFoldDB" id="A0AA38VR07"/>
<dbReference type="InterPro" id="IPR002885">
    <property type="entry name" value="PPR_rpt"/>
</dbReference>
<sequence>MPPNPLLLNIGSRGPFICRSCLASIGKQKPNPRLLRGYSQSLLKKPQNANATDADGKRQAQLAELLGEGGPTVRYFEQEQGGKIRQMSGSEEFEEEQNTLDRDLERRLKELEEKLRDSAALKKALEKYGLKEKVDELERQYDEDVEGGAQDARWGLPKIERVGISSSAHRAIARLNTWLPKAFSRVQSDKLESKDIKNTWKYYSSLRRSLSANWKNVPQEVWQALWEVLSLSGDINPNRMFHVYTLAQDMVAAGISLGDEQELLAMEAMFIEGHQAKAVENWKRAVGTIGSKQGISKDYWELGVRMCSLHGDVDRAERAIAALIKFPDCDARALIHFIRTCAAREDTGEKAWTAYRQMRELLGRFMTIEDYDEVIACFLATGNAEYALHVFVDMMFSGAVELHGRHKLPSSVKNQFFFGKWLKRLIGAGDLEGAYRVLLLMQSHGVRAAAIQANGLIGAWLRADTAAGIQKAEELAWKMVESRLNFVRLRQREASVDWPVRFSESGYTPDASDLTFVPRATLETFSLMAENYRRRGLYRDLEKLWVAFKEAEIATDSFMMNQLLESHIAEGHGERARELYRMMVDHHTVPDGHTFMSLFRSLAVNSYFWPTLSEEQKEEDIALCRQIFRDMLESSWVFEAEGGLNEAQARLMLDSFRKSKDYVGYIVSLHALKEVFHFPISQIIVLQMVAEIGGVERVTSRNQAQLVKASRRIEHMVAEHRAAMMREASAELTPEEKVEELYAVLERYYRSKIPQLEDEFEEMYDTAAEEMGAYDDLVRKRSRGRR</sequence>
<keyword evidence="2" id="KW-0677">Repeat</keyword>